<dbReference type="SUPFAM" id="SSF52402">
    <property type="entry name" value="Adenine nucleotide alpha hydrolases-like"/>
    <property type="match status" value="1"/>
</dbReference>
<feature type="transmembrane region" description="Helical" evidence="8">
    <location>
        <begin position="396"/>
        <end position="414"/>
    </location>
</feature>
<evidence type="ECO:0000256" key="8">
    <source>
        <dbReference type="SAM" id="Phobius"/>
    </source>
</evidence>
<dbReference type="EMBL" id="CP000492">
    <property type="protein sequence ID" value="ABL65878.1"/>
    <property type="molecule type" value="Genomic_DNA"/>
</dbReference>
<evidence type="ECO:0000256" key="6">
    <source>
        <dbReference type="ARBA" id="ARBA00023065"/>
    </source>
</evidence>
<keyword evidence="6" id="KW-0406">Ion transport</keyword>
<dbReference type="GO" id="GO:0015297">
    <property type="term" value="F:antiporter activity"/>
    <property type="evidence" value="ECO:0007669"/>
    <property type="project" value="UniProtKB-KW"/>
</dbReference>
<reference evidence="10 11" key="1">
    <citation type="submission" date="2006-12" db="EMBL/GenBank/DDBJ databases">
        <title>Complete sequence of Chlorobium phaeobacteroides DSM 266.</title>
        <authorList>
            <consortium name="US DOE Joint Genome Institute"/>
            <person name="Copeland A."/>
            <person name="Lucas S."/>
            <person name="Lapidus A."/>
            <person name="Barry K."/>
            <person name="Detter J.C."/>
            <person name="Glavina del Rio T."/>
            <person name="Hammon N."/>
            <person name="Israni S."/>
            <person name="Pitluck S."/>
            <person name="Goltsman E."/>
            <person name="Schmutz J."/>
            <person name="Larimer F."/>
            <person name="Land M."/>
            <person name="Hauser L."/>
            <person name="Mikhailova N."/>
            <person name="Li T."/>
            <person name="Overmann J."/>
            <person name="Bryant D.A."/>
            <person name="Richardson P."/>
        </authorList>
    </citation>
    <scope>NUCLEOTIDE SEQUENCE [LARGE SCALE GENOMIC DNA]</scope>
    <source>
        <strain evidence="10 11">DSM 266</strain>
    </source>
</reference>
<feature type="transmembrane region" description="Helical" evidence="8">
    <location>
        <begin position="207"/>
        <end position="229"/>
    </location>
</feature>
<dbReference type="HOGENOM" id="CLU_017738_0_0_10"/>
<protein>
    <submittedName>
        <fullName evidence="10">Transporter, CPA2 family</fullName>
    </submittedName>
</protein>
<feature type="transmembrane region" description="Helical" evidence="8">
    <location>
        <begin position="35"/>
        <end position="53"/>
    </location>
</feature>
<keyword evidence="2" id="KW-0813">Transport</keyword>
<feature type="transmembrane region" description="Helical" evidence="8">
    <location>
        <begin position="241"/>
        <end position="257"/>
    </location>
</feature>
<dbReference type="PANTHER" id="PTHR43562:SF4">
    <property type="entry name" value="NA(+)_H(+) ANTIPORTER NHAS5"/>
    <property type="match status" value="1"/>
</dbReference>
<evidence type="ECO:0000313" key="10">
    <source>
        <dbReference type="EMBL" id="ABL65878.1"/>
    </source>
</evidence>
<dbReference type="eggNOG" id="COG0475">
    <property type="taxonomic scope" value="Bacteria"/>
</dbReference>
<dbReference type="GO" id="GO:1902600">
    <property type="term" value="P:proton transmembrane transport"/>
    <property type="evidence" value="ECO:0007669"/>
    <property type="project" value="InterPro"/>
</dbReference>
<dbReference type="KEGG" id="cph:Cpha266_1862"/>
<dbReference type="Gene3D" id="1.20.1530.20">
    <property type="match status" value="1"/>
</dbReference>
<sequence>MPATGHANSPKPTEPQIAMLLTGLFDIALPLKNPVLQFSLLLFIILFVPVLFSRLKLPSLISLIIAGAVVGPHGLNLMLRDSSIILFGTVGLLYIMFLAGLEIDVADFKKNSSKSILFGLYTFLISIILGIVVALYVLHFSLLSSILIGSIFASHTLIVYPLVSKLGIAKNKAVNIAVGGTLITDTLALLVLAVISGMTTGELTSEFWIRLLVSLAVFSLIVLFLFPIIARWFFKRFDDSVLQYLFVLAMVFFSGFLAEAAGVEAIIGAFLAGLALNRMIPHTSALMNRIKFVGNAIFIPFFLIGVGMLIDFRALFKDYETLKVALVITVAATIAKYLSAWITRKLFGFSIDQRRLIFGLISAHAAVALATVLVGYKTITGYTLAGDPVRLLDETVLNGTILFILVTCTLASIVGERGAQNIALAEAVDDVAEASAEAQEERVLMPVSENSPVNELVNLSITLRSQKKPNGIYALHVADNTLDDAAVEKHARKILELAAVAASSTDNNLTQLLRYDSSLPNGISSVIREQKITDLILGLHHKSGLTDTFLGSSSETILGRCNVTTFIYRPMQPLATIKRTIVVIPLGAENEIGFSLWLQRVVTIIKNTGSKLLLFAQKQTLAFLREHCSTTIPSAEYRLLRDWEDIHLLSREVKSDDNLILVMSRKNHPSYHNKMAKVPDYLTRYFQKNSFILIFPVQSGIPDETCDDIPLLTEKKSMFNFSYLGTLVDKIPKGGKRGLFTGKRNSSDTAA</sequence>
<evidence type="ECO:0000259" key="9">
    <source>
        <dbReference type="Pfam" id="PF00999"/>
    </source>
</evidence>
<dbReference type="Proteomes" id="UP000008701">
    <property type="component" value="Chromosome"/>
</dbReference>
<dbReference type="Pfam" id="PF00999">
    <property type="entry name" value="Na_H_Exchanger"/>
    <property type="match status" value="1"/>
</dbReference>
<feature type="transmembrane region" description="Helical" evidence="8">
    <location>
        <begin position="355"/>
        <end position="376"/>
    </location>
</feature>
<feature type="transmembrane region" description="Helical" evidence="8">
    <location>
        <begin position="175"/>
        <end position="195"/>
    </location>
</feature>
<dbReference type="GO" id="GO:0016020">
    <property type="term" value="C:membrane"/>
    <property type="evidence" value="ECO:0007669"/>
    <property type="project" value="UniProtKB-SubCell"/>
</dbReference>
<dbReference type="Gene3D" id="3.40.50.620">
    <property type="entry name" value="HUPs"/>
    <property type="match status" value="1"/>
</dbReference>
<dbReference type="eggNOG" id="COG0589">
    <property type="taxonomic scope" value="Bacteria"/>
</dbReference>
<name>A1BHK1_CHLPD</name>
<keyword evidence="4 8" id="KW-0812">Transmembrane</keyword>
<keyword evidence="11" id="KW-1185">Reference proteome</keyword>
<evidence type="ECO:0000256" key="7">
    <source>
        <dbReference type="ARBA" id="ARBA00023136"/>
    </source>
</evidence>
<evidence type="ECO:0000256" key="3">
    <source>
        <dbReference type="ARBA" id="ARBA00022449"/>
    </source>
</evidence>
<keyword evidence="7 8" id="KW-0472">Membrane</keyword>
<dbReference type="InterPro" id="IPR038770">
    <property type="entry name" value="Na+/solute_symporter_sf"/>
</dbReference>
<keyword evidence="3" id="KW-0050">Antiport</keyword>
<feature type="transmembrane region" description="Helical" evidence="8">
    <location>
        <begin position="115"/>
        <end position="136"/>
    </location>
</feature>
<feature type="transmembrane region" description="Helical" evidence="8">
    <location>
        <begin position="322"/>
        <end position="343"/>
    </location>
</feature>
<dbReference type="AlphaFoldDB" id="A1BHK1"/>
<organism evidence="10 11">
    <name type="scientific">Chlorobium phaeobacteroides (strain DSM 266 / SMG 266 / 2430)</name>
    <dbReference type="NCBI Taxonomy" id="290317"/>
    <lineage>
        <taxon>Bacteria</taxon>
        <taxon>Pseudomonadati</taxon>
        <taxon>Chlorobiota</taxon>
        <taxon>Chlorobiia</taxon>
        <taxon>Chlorobiales</taxon>
        <taxon>Chlorobiaceae</taxon>
        <taxon>Chlorobium/Pelodictyon group</taxon>
        <taxon>Chlorobium</taxon>
    </lineage>
</organism>
<feature type="transmembrane region" description="Helical" evidence="8">
    <location>
        <begin position="60"/>
        <end position="78"/>
    </location>
</feature>
<evidence type="ECO:0000256" key="4">
    <source>
        <dbReference type="ARBA" id="ARBA00022692"/>
    </source>
</evidence>
<accession>A1BHK1</accession>
<evidence type="ECO:0000313" key="11">
    <source>
        <dbReference type="Proteomes" id="UP000008701"/>
    </source>
</evidence>
<keyword evidence="5 8" id="KW-1133">Transmembrane helix</keyword>
<evidence type="ECO:0000256" key="2">
    <source>
        <dbReference type="ARBA" id="ARBA00022448"/>
    </source>
</evidence>
<dbReference type="InterPro" id="IPR006153">
    <property type="entry name" value="Cation/H_exchanger_TM"/>
</dbReference>
<dbReference type="STRING" id="290317.Cpha266_1862"/>
<feature type="transmembrane region" description="Helical" evidence="8">
    <location>
        <begin position="84"/>
        <end position="103"/>
    </location>
</feature>
<dbReference type="PANTHER" id="PTHR43562">
    <property type="entry name" value="NAPA-TYPE SODIUM/HYDROGEN ANTIPORTER"/>
    <property type="match status" value="1"/>
</dbReference>
<dbReference type="RefSeq" id="WP_011745685.1">
    <property type="nucleotide sequence ID" value="NC_008639.1"/>
</dbReference>
<feature type="transmembrane region" description="Helical" evidence="8">
    <location>
        <begin position="142"/>
        <end position="163"/>
    </location>
</feature>
<gene>
    <name evidence="10" type="ordered locus">Cpha266_1862</name>
</gene>
<evidence type="ECO:0000256" key="5">
    <source>
        <dbReference type="ARBA" id="ARBA00022989"/>
    </source>
</evidence>
<comment type="subcellular location">
    <subcellularLocation>
        <location evidence="1">Membrane</location>
        <topology evidence="1">Multi-pass membrane protein</topology>
    </subcellularLocation>
</comment>
<proteinExistence type="predicted"/>
<feature type="domain" description="Cation/H+ exchanger transmembrane" evidence="9">
    <location>
        <begin position="43"/>
        <end position="413"/>
    </location>
</feature>
<dbReference type="InterPro" id="IPR014729">
    <property type="entry name" value="Rossmann-like_a/b/a_fold"/>
</dbReference>
<feature type="transmembrane region" description="Helical" evidence="8">
    <location>
        <begin position="292"/>
        <end position="310"/>
    </location>
</feature>
<feature type="transmembrane region" description="Helical" evidence="8">
    <location>
        <begin position="263"/>
        <end position="280"/>
    </location>
</feature>
<evidence type="ECO:0000256" key="1">
    <source>
        <dbReference type="ARBA" id="ARBA00004141"/>
    </source>
</evidence>